<dbReference type="Gene3D" id="3.40.50.300">
    <property type="entry name" value="P-loop containing nucleotide triphosphate hydrolases"/>
    <property type="match status" value="1"/>
</dbReference>
<dbReference type="FunFam" id="3.30.230.10:FF:000003">
    <property type="entry name" value="Elongation factor G"/>
    <property type="match status" value="1"/>
</dbReference>
<keyword evidence="6" id="KW-0251">Elongation factor</keyword>
<dbReference type="NCBIfam" id="NF009381">
    <property type="entry name" value="PRK12740.1-5"/>
    <property type="match status" value="1"/>
</dbReference>
<feature type="domain" description="Tr-type G" evidence="5">
    <location>
        <begin position="6"/>
        <end position="277"/>
    </location>
</feature>
<dbReference type="NCBIfam" id="NF009379">
    <property type="entry name" value="PRK12740.1-3"/>
    <property type="match status" value="1"/>
</dbReference>
<dbReference type="Pfam" id="PF14492">
    <property type="entry name" value="EFG_III"/>
    <property type="match status" value="1"/>
</dbReference>
<dbReference type="Gene3D" id="3.30.70.240">
    <property type="match status" value="1"/>
</dbReference>
<dbReference type="InterPro" id="IPR004540">
    <property type="entry name" value="Transl_elong_EFG/EF2"/>
</dbReference>
<dbReference type="InterPro" id="IPR014721">
    <property type="entry name" value="Ribsml_uS5_D2-typ_fold_subgr"/>
</dbReference>
<dbReference type="Pfam" id="PF03764">
    <property type="entry name" value="EFG_IV"/>
    <property type="match status" value="1"/>
</dbReference>
<dbReference type="InterPro" id="IPR035647">
    <property type="entry name" value="EFG_III/V"/>
</dbReference>
<dbReference type="InterPro" id="IPR000795">
    <property type="entry name" value="T_Tr_GTP-bd_dom"/>
</dbReference>
<dbReference type="GO" id="GO:0005525">
    <property type="term" value="F:GTP binding"/>
    <property type="evidence" value="ECO:0007669"/>
    <property type="project" value="UniProtKB-UniRule"/>
</dbReference>
<evidence type="ECO:0000313" key="6">
    <source>
        <dbReference type="EMBL" id="ADI19454.1"/>
    </source>
</evidence>
<dbReference type="SUPFAM" id="SSF54211">
    <property type="entry name" value="Ribosomal protein S5 domain 2-like"/>
    <property type="match status" value="1"/>
</dbReference>
<keyword evidence="6" id="KW-0648">Protein biosynthesis</keyword>
<dbReference type="NCBIfam" id="NF009891">
    <property type="entry name" value="PRK13351.1-1"/>
    <property type="match status" value="1"/>
</dbReference>
<dbReference type="InterPro" id="IPR047872">
    <property type="entry name" value="EFG_IV"/>
</dbReference>
<evidence type="ECO:0000256" key="3">
    <source>
        <dbReference type="ARBA" id="ARBA00023134"/>
    </source>
</evidence>
<dbReference type="InterPro" id="IPR009000">
    <property type="entry name" value="Transl_B-barrel_sf"/>
</dbReference>
<evidence type="ECO:0000259" key="5">
    <source>
        <dbReference type="PROSITE" id="PS51722"/>
    </source>
</evidence>
<dbReference type="FunFam" id="3.30.70.240:FF:000001">
    <property type="entry name" value="Elongation factor G"/>
    <property type="match status" value="1"/>
</dbReference>
<dbReference type="Pfam" id="PF22042">
    <property type="entry name" value="EF-G_D2"/>
    <property type="match status" value="1"/>
</dbReference>
<dbReference type="SUPFAM" id="SSF52540">
    <property type="entry name" value="P-loop containing nucleoside triphosphate hydrolases"/>
    <property type="match status" value="1"/>
</dbReference>
<comment type="similarity">
    <text evidence="1">Belongs to the TRAFAC class translation factor GTPase superfamily. Classic translation factor GTPase family. EF-G/EF-2 subfamily.</text>
</comment>
<keyword evidence="3" id="KW-0342">GTP-binding</keyword>
<reference evidence="6" key="1">
    <citation type="journal article" date="2011" name="Environ. Microbiol.">
        <title>Time-series analyses of Monterey Bay coastal microbial picoplankton using a 'genome proxy' microarray.</title>
        <authorList>
            <person name="Rich V.I."/>
            <person name="Pham V.D."/>
            <person name="Eppley J."/>
            <person name="Shi Y."/>
            <person name="DeLong E.F."/>
        </authorList>
    </citation>
    <scope>NUCLEOTIDE SEQUENCE</scope>
</reference>
<dbReference type="SUPFAM" id="SSF54980">
    <property type="entry name" value="EF-G C-terminal domain-like"/>
    <property type="match status" value="2"/>
</dbReference>
<dbReference type="Gene3D" id="3.30.230.10">
    <property type="match status" value="1"/>
</dbReference>
<dbReference type="GO" id="GO:0032790">
    <property type="term" value="P:ribosome disassembly"/>
    <property type="evidence" value="ECO:0007669"/>
    <property type="project" value="TreeGrafter"/>
</dbReference>
<dbReference type="InterPro" id="IPR000640">
    <property type="entry name" value="EFG_V-like"/>
</dbReference>
<dbReference type="InterPro" id="IPR005517">
    <property type="entry name" value="Transl_elong_EFG/EF2_IV"/>
</dbReference>
<keyword evidence="2" id="KW-0547">Nucleotide-binding</keyword>
<sequence>MAHSIEQVRNIALTGHNGAGKTTLAEAIIFNTGQLTRLGRVEDGTTISDYDSEEIERKISLRSSLLTGEVGGYHFDVIDTPGYADFLPQAQSALRVADGSVVVIDAVSGVDVGTERVWRFAAESSLPRLIFLNKLDRADVDVEGTMEQVRERFGREAVTLQLPVGAGEGFHQVIDLVAQKLLTYADGKASEADIPAELTDEVASLREHLMEAVAETDEALMEAYFGEGELDAEQMSNGLRQAVLTQQIVPVLYGDAFNNIGVDQLLSTVGQYFPSPAESPGLTYTSAAGDEVTLVAGAAEPLVAFVFKTTAEQHVGELSYLRLYSGTLTHGDEVLNTSRNKSERIGQIFELHGHERQEVQSASAGDIVALVKLKDTHTGNSLCAKGTDYQLPNVEYGEPLIRVAVAAKEKGGEDRMATGLHALAEEDPSFSFRFDGDIRQSILAAQGDLHMESLFQRLQERYGVEVETEVPRIPYRETVRIASEGVHRHKKQSGGRGQFAEVHLRIAPKERGEGFEFLNKTVGGSIPSNFIPAVEKGLNESLVEGPLSSSQVIDLAVSVFDGKHHAVDSDEVSFKIASSQAFKDAFLKAKPVLLEPIYELTITVPEEFMGDVMGDLTSRRGRISGTDSDGHFQIISAEVPLAEIDRYATRLRSMTHGKGVHTQKLVYYQDVPADVQVKIIAANAEQAEAA</sequence>
<evidence type="ECO:0000256" key="2">
    <source>
        <dbReference type="ARBA" id="ARBA00022741"/>
    </source>
</evidence>
<dbReference type="NCBIfam" id="TIGR00231">
    <property type="entry name" value="small_GTP"/>
    <property type="match status" value="1"/>
</dbReference>
<dbReference type="InterPro" id="IPR005225">
    <property type="entry name" value="Small_GTP-bd"/>
</dbReference>
<dbReference type="NCBIfam" id="TIGR00484">
    <property type="entry name" value="EF-G"/>
    <property type="match status" value="1"/>
</dbReference>
<dbReference type="CDD" id="cd01434">
    <property type="entry name" value="EFG_mtEFG1_IV"/>
    <property type="match status" value="1"/>
</dbReference>
<dbReference type="AlphaFoldDB" id="E0XYG3"/>
<dbReference type="Pfam" id="PF00009">
    <property type="entry name" value="GTP_EFTU"/>
    <property type="match status" value="1"/>
</dbReference>
<proteinExistence type="inferred from homology"/>
<dbReference type="InterPro" id="IPR053905">
    <property type="entry name" value="EF-G-like_DII"/>
</dbReference>
<protein>
    <recommendedName>
        <fullName evidence="4">Elongation factor G</fullName>
    </recommendedName>
</protein>
<dbReference type="SMART" id="SM00838">
    <property type="entry name" value="EFG_C"/>
    <property type="match status" value="1"/>
</dbReference>
<dbReference type="PANTHER" id="PTHR43261">
    <property type="entry name" value="TRANSLATION ELONGATION FACTOR G-RELATED"/>
    <property type="match status" value="1"/>
</dbReference>
<dbReference type="InterPro" id="IPR035649">
    <property type="entry name" value="EFG_V"/>
</dbReference>
<dbReference type="SUPFAM" id="SSF50447">
    <property type="entry name" value="Translation proteins"/>
    <property type="match status" value="1"/>
</dbReference>
<organism evidence="6">
    <name type="scientific">uncultured bacterium HF0500_16O16</name>
    <dbReference type="NCBI Taxonomy" id="542511"/>
    <lineage>
        <taxon>Bacteria</taxon>
        <taxon>environmental samples</taxon>
    </lineage>
</organism>
<dbReference type="PRINTS" id="PR00315">
    <property type="entry name" value="ELONGATNFCT"/>
</dbReference>
<evidence type="ECO:0000256" key="1">
    <source>
        <dbReference type="ARBA" id="ARBA00005870"/>
    </source>
</evidence>
<dbReference type="PROSITE" id="PS51722">
    <property type="entry name" value="G_TR_2"/>
    <property type="match status" value="1"/>
</dbReference>
<dbReference type="SMART" id="SM00889">
    <property type="entry name" value="EFG_IV"/>
    <property type="match status" value="1"/>
</dbReference>
<evidence type="ECO:0000256" key="4">
    <source>
        <dbReference type="NCBIfam" id="TIGR00484"/>
    </source>
</evidence>
<dbReference type="InterPro" id="IPR041095">
    <property type="entry name" value="EFG_II"/>
</dbReference>
<dbReference type="Gene3D" id="3.30.70.870">
    <property type="entry name" value="Elongation Factor G (Translational Gtpase), domain 3"/>
    <property type="match status" value="1"/>
</dbReference>
<dbReference type="InterPro" id="IPR027417">
    <property type="entry name" value="P-loop_NTPase"/>
</dbReference>
<dbReference type="GO" id="GO:0003924">
    <property type="term" value="F:GTPase activity"/>
    <property type="evidence" value="ECO:0007669"/>
    <property type="project" value="InterPro"/>
</dbReference>
<dbReference type="CDD" id="cd04088">
    <property type="entry name" value="EFG_mtEFG_II"/>
    <property type="match status" value="1"/>
</dbReference>
<dbReference type="Pfam" id="PF00679">
    <property type="entry name" value="EFG_C"/>
    <property type="match status" value="1"/>
</dbReference>
<dbReference type="PANTHER" id="PTHR43261:SF6">
    <property type="entry name" value="ELONGATION FACTOR G-LIKE PROTEIN"/>
    <property type="match status" value="1"/>
</dbReference>
<dbReference type="EMBL" id="GU474921">
    <property type="protein sequence ID" value="ADI19454.1"/>
    <property type="molecule type" value="Genomic_DNA"/>
</dbReference>
<dbReference type="GO" id="GO:0003746">
    <property type="term" value="F:translation elongation factor activity"/>
    <property type="evidence" value="ECO:0007669"/>
    <property type="project" value="UniProtKB-UniRule"/>
</dbReference>
<dbReference type="CDD" id="cd04170">
    <property type="entry name" value="EF-G_bact"/>
    <property type="match status" value="1"/>
</dbReference>
<dbReference type="Gene3D" id="2.40.30.10">
    <property type="entry name" value="Translation factors"/>
    <property type="match status" value="1"/>
</dbReference>
<accession>E0XYG3</accession>
<name>E0XYG3_9BACT</name>
<dbReference type="InterPro" id="IPR020568">
    <property type="entry name" value="Ribosomal_Su5_D2-typ_SF"/>
</dbReference>
<dbReference type="CDD" id="cd03713">
    <property type="entry name" value="EFG_mtEFG_C"/>
    <property type="match status" value="1"/>
</dbReference>